<dbReference type="PROSITE" id="PS50928">
    <property type="entry name" value="ABC_TM1"/>
    <property type="match status" value="1"/>
</dbReference>
<dbReference type="SUPFAM" id="SSF161098">
    <property type="entry name" value="MetI-like"/>
    <property type="match status" value="1"/>
</dbReference>
<evidence type="ECO:0000256" key="4">
    <source>
        <dbReference type="ARBA" id="ARBA00022692"/>
    </source>
</evidence>
<feature type="transmembrane region" description="Helical" evidence="7">
    <location>
        <begin position="113"/>
        <end position="130"/>
    </location>
</feature>
<gene>
    <name evidence="9" type="ORF">KME07_13655</name>
</gene>
<dbReference type="PANTHER" id="PTHR30614:SF41">
    <property type="entry name" value="INNER MEMBRANE AMINO-ACID ABC TRANSPORTER PERMEASE PROTEIN YHDY"/>
    <property type="match status" value="1"/>
</dbReference>
<dbReference type="PRINTS" id="PR00702">
    <property type="entry name" value="ACRIFLAVINRP"/>
</dbReference>
<sequence>MTTATPPSSAPPLNQIGAAAWAKKNLFSSVSNTILTIVSGLVLIWVVLTLLIWGFTQADWRVIPANFRLLMVGRYPINLIWRVWLALGLIVVAAGLSWGVLARNSRLFDRRGLIVLGIGAAALVIVLALLSDPISIAISLGLLALLVGLAFVGQQVGKVVPTFGNWLPLVWLVAFVIGYSLIRGFLIGRPVKGDDLGGLLLTLLTASVSIVLSFPFGILLALGRRSDLPVIRLLSTIYIEVIRGLPLITILFASQFLVPLVLPPYIRTDRLIRAVVGLTMFSAAYLAENVRGGLQAVPRGQAEASKALGMNPLLTTGLIVMPQALKAVIPTMVGQFISLFKDTSLLTIIGFTELLGIGQTILANPQFLGRNVEMYTFIGLIYFLCCYAMSIASQRLERQLNSSGTPTVAPAATIDP</sequence>
<comment type="subcellular location">
    <subcellularLocation>
        <location evidence="1 7">Cell membrane</location>
        <topology evidence="1 7">Multi-pass membrane protein</topology>
    </subcellularLocation>
</comment>
<feature type="transmembrane region" description="Helical" evidence="7">
    <location>
        <begin position="374"/>
        <end position="392"/>
    </location>
</feature>
<dbReference type="GO" id="GO:0022857">
    <property type="term" value="F:transmembrane transporter activity"/>
    <property type="evidence" value="ECO:0007669"/>
    <property type="project" value="InterPro"/>
</dbReference>
<keyword evidence="4 7" id="KW-0812">Transmembrane</keyword>
<evidence type="ECO:0000313" key="10">
    <source>
        <dbReference type="Proteomes" id="UP000707356"/>
    </source>
</evidence>
<dbReference type="CDD" id="cd06261">
    <property type="entry name" value="TM_PBP2"/>
    <property type="match status" value="1"/>
</dbReference>
<feature type="domain" description="ABC transmembrane type-1" evidence="8">
    <location>
        <begin position="199"/>
        <end position="393"/>
    </location>
</feature>
<feature type="transmembrane region" description="Helical" evidence="7">
    <location>
        <begin position="136"/>
        <end position="154"/>
    </location>
</feature>
<dbReference type="Gene3D" id="1.10.3720.10">
    <property type="entry name" value="MetI-like"/>
    <property type="match status" value="1"/>
</dbReference>
<evidence type="ECO:0000256" key="3">
    <source>
        <dbReference type="ARBA" id="ARBA00022475"/>
    </source>
</evidence>
<dbReference type="GO" id="GO:0043190">
    <property type="term" value="C:ATP-binding cassette (ABC) transporter complex"/>
    <property type="evidence" value="ECO:0007669"/>
    <property type="project" value="InterPro"/>
</dbReference>
<feature type="transmembrane region" description="Helical" evidence="7">
    <location>
        <begin position="33"/>
        <end position="55"/>
    </location>
</feature>
<dbReference type="GO" id="GO:0006865">
    <property type="term" value="P:amino acid transport"/>
    <property type="evidence" value="ECO:0007669"/>
    <property type="project" value="TreeGrafter"/>
</dbReference>
<proteinExistence type="inferred from homology"/>
<keyword evidence="2 7" id="KW-0813">Transport</keyword>
<reference evidence="9" key="2">
    <citation type="journal article" date="2022" name="Microbiol. Resour. Announc.">
        <title>Metagenome Sequencing to Explore Phylogenomics of Terrestrial Cyanobacteria.</title>
        <authorList>
            <person name="Ward R.D."/>
            <person name="Stajich J.E."/>
            <person name="Johansen J.R."/>
            <person name="Huntemann M."/>
            <person name="Clum A."/>
            <person name="Foster B."/>
            <person name="Foster B."/>
            <person name="Roux S."/>
            <person name="Palaniappan K."/>
            <person name="Varghese N."/>
            <person name="Mukherjee S."/>
            <person name="Reddy T.B.K."/>
            <person name="Daum C."/>
            <person name="Copeland A."/>
            <person name="Chen I.A."/>
            <person name="Ivanova N.N."/>
            <person name="Kyrpides N.C."/>
            <person name="Shapiro N."/>
            <person name="Eloe-Fadrosh E.A."/>
            <person name="Pietrasiak N."/>
        </authorList>
    </citation>
    <scope>NUCLEOTIDE SEQUENCE</scope>
    <source>
        <strain evidence="9">GSE-TBD4-15B</strain>
    </source>
</reference>
<dbReference type="InterPro" id="IPR001036">
    <property type="entry name" value="Acrflvin-R"/>
</dbReference>
<reference evidence="9" key="1">
    <citation type="submission" date="2021-05" db="EMBL/GenBank/DDBJ databases">
        <authorList>
            <person name="Pietrasiak N."/>
            <person name="Ward R."/>
            <person name="Stajich J.E."/>
            <person name="Kurbessoian T."/>
        </authorList>
    </citation>
    <scope>NUCLEOTIDE SEQUENCE</scope>
    <source>
        <strain evidence="9">GSE-TBD4-15B</strain>
    </source>
</reference>
<dbReference type="AlphaFoldDB" id="A0A951PC33"/>
<dbReference type="InterPro" id="IPR035906">
    <property type="entry name" value="MetI-like_sf"/>
</dbReference>
<dbReference type="Pfam" id="PF00528">
    <property type="entry name" value="BPD_transp_1"/>
    <property type="match status" value="1"/>
</dbReference>
<organism evidence="9 10">
    <name type="scientific">Pegethrix bostrychoides GSE-TBD4-15B</name>
    <dbReference type="NCBI Taxonomy" id="2839662"/>
    <lineage>
        <taxon>Bacteria</taxon>
        <taxon>Bacillati</taxon>
        <taxon>Cyanobacteriota</taxon>
        <taxon>Cyanophyceae</taxon>
        <taxon>Oculatellales</taxon>
        <taxon>Oculatellaceae</taxon>
        <taxon>Pegethrix</taxon>
    </lineage>
</organism>
<feature type="transmembrane region" description="Helical" evidence="7">
    <location>
        <begin position="166"/>
        <end position="187"/>
    </location>
</feature>
<keyword evidence="6 7" id="KW-0472">Membrane</keyword>
<feature type="transmembrane region" description="Helical" evidence="7">
    <location>
        <begin position="244"/>
        <end position="265"/>
    </location>
</feature>
<comment type="similarity">
    <text evidence="7">Belongs to the binding-protein-dependent transport system permease family.</text>
</comment>
<evidence type="ECO:0000256" key="2">
    <source>
        <dbReference type="ARBA" id="ARBA00022448"/>
    </source>
</evidence>
<evidence type="ECO:0000256" key="5">
    <source>
        <dbReference type="ARBA" id="ARBA00022989"/>
    </source>
</evidence>
<dbReference type="EMBL" id="JAHHHV010000068">
    <property type="protein sequence ID" value="MBW4466465.1"/>
    <property type="molecule type" value="Genomic_DNA"/>
</dbReference>
<feature type="transmembrane region" description="Helical" evidence="7">
    <location>
        <begin position="199"/>
        <end position="223"/>
    </location>
</feature>
<dbReference type="InterPro" id="IPR043429">
    <property type="entry name" value="ArtM/GltK/GlnP/TcyL/YhdX-like"/>
</dbReference>
<accession>A0A951PC33</accession>
<keyword evidence="3" id="KW-1003">Cell membrane</keyword>
<dbReference type="InterPro" id="IPR010065">
    <property type="entry name" value="AA_ABC_transptr_permease_3TM"/>
</dbReference>
<dbReference type="InterPro" id="IPR000515">
    <property type="entry name" value="MetI-like"/>
</dbReference>
<feature type="transmembrane region" description="Helical" evidence="7">
    <location>
        <begin position="345"/>
        <end position="362"/>
    </location>
</feature>
<comment type="caution">
    <text evidence="9">The sequence shown here is derived from an EMBL/GenBank/DDBJ whole genome shotgun (WGS) entry which is preliminary data.</text>
</comment>
<protein>
    <submittedName>
        <fullName evidence="9">Amino acid ABC transporter permease</fullName>
    </submittedName>
</protein>
<evidence type="ECO:0000313" key="9">
    <source>
        <dbReference type="EMBL" id="MBW4466465.1"/>
    </source>
</evidence>
<keyword evidence="5 7" id="KW-1133">Transmembrane helix</keyword>
<evidence type="ECO:0000256" key="6">
    <source>
        <dbReference type="ARBA" id="ARBA00023136"/>
    </source>
</evidence>
<dbReference type="Proteomes" id="UP000707356">
    <property type="component" value="Unassembled WGS sequence"/>
</dbReference>
<feature type="transmembrane region" description="Helical" evidence="7">
    <location>
        <begin position="79"/>
        <end position="101"/>
    </location>
</feature>
<dbReference type="PANTHER" id="PTHR30614">
    <property type="entry name" value="MEMBRANE COMPONENT OF AMINO ACID ABC TRANSPORTER"/>
    <property type="match status" value="1"/>
</dbReference>
<evidence type="ECO:0000256" key="1">
    <source>
        <dbReference type="ARBA" id="ARBA00004651"/>
    </source>
</evidence>
<evidence type="ECO:0000256" key="7">
    <source>
        <dbReference type="RuleBase" id="RU363032"/>
    </source>
</evidence>
<evidence type="ECO:0000259" key="8">
    <source>
        <dbReference type="PROSITE" id="PS50928"/>
    </source>
</evidence>
<name>A0A951PC33_9CYAN</name>
<dbReference type="NCBIfam" id="TIGR01726">
    <property type="entry name" value="HEQRo_perm_3TM"/>
    <property type="match status" value="1"/>
</dbReference>